<dbReference type="Gene3D" id="3.30.870.10">
    <property type="entry name" value="Endonuclease Chain A"/>
    <property type="match status" value="2"/>
</dbReference>
<dbReference type="EMBL" id="NVUU01000128">
    <property type="protein sequence ID" value="PCI91696.1"/>
    <property type="molecule type" value="Genomic_DNA"/>
</dbReference>
<organism evidence="9 10">
    <name type="scientific">Aerophobetes bacterium</name>
    <dbReference type="NCBI Taxonomy" id="2030807"/>
    <lineage>
        <taxon>Bacteria</taxon>
        <taxon>Candidatus Aerophobota</taxon>
    </lineage>
</organism>
<evidence type="ECO:0000256" key="1">
    <source>
        <dbReference type="ARBA" id="ARBA00000798"/>
    </source>
</evidence>
<comment type="caution">
    <text evidence="9">The sequence shown here is derived from an EMBL/GenBank/DDBJ whole genome shotgun (WGS) entry which is preliminary data.</text>
</comment>
<evidence type="ECO:0000313" key="9">
    <source>
        <dbReference type="EMBL" id="PCI91696.1"/>
    </source>
</evidence>
<dbReference type="GO" id="GO:0004630">
    <property type="term" value="F:phospholipase D activity"/>
    <property type="evidence" value="ECO:0007669"/>
    <property type="project" value="UniProtKB-EC"/>
</dbReference>
<keyword evidence="7" id="KW-0812">Transmembrane</keyword>
<dbReference type="InterPro" id="IPR001736">
    <property type="entry name" value="PLipase_D/transphosphatidylase"/>
</dbReference>
<gene>
    <name evidence="9" type="ORF">COB11_08245</name>
</gene>
<evidence type="ECO:0000259" key="8">
    <source>
        <dbReference type="PROSITE" id="PS50035"/>
    </source>
</evidence>
<sequence>MSKKCVRRVKKFKKFFDERIKIASFGVSLMLAFSFFGYVFYKSIYIPLPSAKSPILFYTNSTHSLRHLIVTALKSAQKSIELSSYALTDESVLLTIFKKNIPLRILTDHKTLPRAFRVFQEKLPWELRKTKGLMHEKILLVDGNTSYLGSANMTYESLKIHENLIVGIYDETFAKALSKNTFGIQKFNIEGMDVTFCRLPCKKENPSYLIKNLIETATSSINIAMFTLTHKELVNSLIQARQRGVDIKIYLDRTSSNGSSKKALIKIQSANIPVFVNVGQELLHHKMMLVDGNTFILGSANWTGSAFAKNQDFFLILKSLKKPYRKEIERVFSKLNKRTKLK</sequence>
<evidence type="ECO:0000313" key="10">
    <source>
        <dbReference type="Proteomes" id="UP000217838"/>
    </source>
</evidence>
<dbReference type="AlphaFoldDB" id="A0A2A4YA57"/>
<dbReference type="InterPro" id="IPR051406">
    <property type="entry name" value="PLD_domain"/>
</dbReference>
<keyword evidence="7" id="KW-0472">Membrane</keyword>
<feature type="domain" description="PLD phosphodiesterase" evidence="8">
    <location>
        <begin position="279"/>
        <end position="306"/>
    </location>
</feature>
<feature type="domain" description="PLD phosphodiesterase" evidence="8">
    <location>
        <begin position="130"/>
        <end position="157"/>
    </location>
</feature>
<dbReference type="Pfam" id="PF13091">
    <property type="entry name" value="PLDc_2"/>
    <property type="match status" value="2"/>
</dbReference>
<keyword evidence="7" id="KW-1133">Transmembrane helix</keyword>
<dbReference type="PROSITE" id="PS50035">
    <property type="entry name" value="PLD"/>
    <property type="match status" value="2"/>
</dbReference>
<dbReference type="GO" id="GO:0016042">
    <property type="term" value="P:lipid catabolic process"/>
    <property type="evidence" value="ECO:0007669"/>
    <property type="project" value="UniProtKB-KW"/>
</dbReference>
<protein>
    <recommendedName>
        <fullName evidence="3">phospholipase D</fullName>
        <ecNumber evidence="3">3.1.4.4</ecNumber>
    </recommendedName>
</protein>
<dbReference type="SMART" id="SM00155">
    <property type="entry name" value="PLDc"/>
    <property type="match status" value="2"/>
</dbReference>
<reference evidence="10" key="1">
    <citation type="submission" date="2017-08" db="EMBL/GenBank/DDBJ databases">
        <title>A dynamic microbial community with high functional redundancy inhabits the cold, oxic subseafloor aquifer.</title>
        <authorList>
            <person name="Tully B.J."/>
            <person name="Wheat C.G."/>
            <person name="Glazer B.T."/>
            <person name="Huber J.A."/>
        </authorList>
    </citation>
    <scope>NUCLEOTIDE SEQUENCE [LARGE SCALE GENOMIC DNA]</scope>
</reference>
<dbReference type="PANTHER" id="PTHR43856:SF1">
    <property type="entry name" value="MITOCHONDRIAL CARDIOLIPIN HYDROLASE"/>
    <property type="match status" value="1"/>
</dbReference>
<comment type="catalytic activity">
    <reaction evidence="1">
        <text>a 1,2-diacyl-sn-glycero-3-phosphocholine + H2O = a 1,2-diacyl-sn-glycero-3-phosphate + choline + H(+)</text>
        <dbReference type="Rhea" id="RHEA:14445"/>
        <dbReference type="ChEBI" id="CHEBI:15354"/>
        <dbReference type="ChEBI" id="CHEBI:15377"/>
        <dbReference type="ChEBI" id="CHEBI:15378"/>
        <dbReference type="ChEBI" id="CHEBI:57643"/>
        <dbReference type="ChEBI" id="CHEBI:58608"/>
        <dbReference type="EC" id="3.1.4.4"/>
    </reaction>
</comment>
<evidence type="ECO:0000256" key="4">
    <source>
        <dbReference type="ARBA" id="ARBA00022801"/>
    </source>
</evidence>
<dbReference type="EC" id="3.1.4.4" evidence="3"/>
<proteinExistence type="inferred from homology"/>
<accession>A0A2A4YA57</accession>
<comment type="similarity">
    <text evidence="2">Belongs to the phospholipase D family.</text>
</comment>
<dbReference type="GO" id="GO:0016891">
    <property type="term" value="F:RNA endonuclease activity producing 5'-phosphomonoesters, hydrolytic mechanism"/>
    <property type="evidence" value="ECO:0007669"/>
    <property type="project" value="TreeGrafter"/>
</dbReference>
<keyword evidence="4" id="KW-0378">Hydrolase</keyword>
<evidence type="ECO:0000256" key="3">
    <source>
        <dbReference type="ARBA" id="ARBA00012027"/>
    </source>
</evidence>
<dbReference type="SUPFAM" id="SSF56024">
    <property type="entry name" value="Phospholipase D/nuclease"/>
    <property type="match status" value="2"/>
</dbReference>
<dbReference type="GO" id="GO:0006793">
    <property type="term" value="P:phosphorus metabolic process"/>
    <property type="evidence" value="ECO:0007669"/>
    <property type="project" value="UniProtKB-ARBA"/>
</dbReference>
<keyword evidence="6" id="KW-0443">Lipid metabolism</keyword>
<evidence type="ECO:0000256" key="6">
    <source>
        <dbReference type="ARBA" id="ARBA00023098"/>
    </source>
</evidence>
<keyword evidence="5" id="KW-0442">Lipid degradation</keyword>
<dbReference type="PANTHER" id="PTHR43856">
    <property type="entry name" value="CARDIOLIPIN HYDROLASE"/>
    <property type="match status" value="1"/>
</dbReference>
<dbReference type="CDD" id="cd09116">
    <property type="entry name" value="PLDc_Nuc_like"/>
    <property type="match status" value="1"/>
</dbReference>
<evidence type="ECO:0000256" key="5">
    <source>
        <dbReference type="ARBA" id="ARBA00022963"/>
    </source>
</evidence>
<dbReference type="Proteomes" id="UP000217838">
    <property type="component" value="Unassembled WGS sequence"/>
</dbReference>
<evidence type="ECO:0000256" key="2">
    <source>
        <dbReference type="ARBA" id="ARBA00008664"/>
    </source>
</evidence>
<feature type="transmembrane region" description="Helical" evidence="7">
    <location>
        <begin position="20"/>
        <end position="41"/>
    </location>
</feature>
<evidence type="ECO:0000256" key="7">
    <source>
        <dbReference type="SAM" id="Phobius"/>
    </source>
</evidence>
<name>A0A2A4YA57_UNCAE</name>
<dbReference type="InterPro" id="IPR025202">
    <property type="entry name" value="PLD-like_dom"/>
</dbReference>